<evidence type="ECO:0000256" key="4">
    <source>
        <dbReference type="SAM" id="MobiDB-lite"/>
    </source>
</evidence>
<evidence type="ECO:0000256" key="1">
    <source>
        <dbReference type="ARBA" id="ARBA00022612"/>
    </source>
</evidence>
<keyword evidence="2" id="KW-0645">Protease</keyword>
<feature type="compositionally biased region" description="Basic and acidic residues" evidence="4">
    <location>
        <begin position="583"/>
        <end position="594"/>
    </location>
</feature>
<reference evidence="7" key="1">
    <citation type="journal article" date="2019" name="Int. J. Syst. Evol. Microbiol.">
        <title>The Global Catalogue of Microorganisms (GCM) 10K type strain sequencing project: providing services to taxonomists for standard genome sequencing and annotation.</title>
        <authorList>
            <consortium name="The Broad Institute Genomics Platform"/>
            <consortium name="The Broad Institute Genome Sequencing Center for Infectious Disease"/>
            <person name="Wu L."/>
            <person name="Ma J."/>
        </authorList>
    </citation>
    <scope>NUCLEOTIDE SEQUENCE [LARGE SCALE GENOMIC DNA]</scope>
    <source>
        <strain evidence="7">CGMCC 4.7677</strain>
    </source>
</reference>
<dbReference type="Proteomes" id="UP000605897">
    <property type="component" value="Unassembled WGS sequence"/>
</dbReference>
<dbReference type="RefSeq" id="WP_191249500.1">
    <property type="nucleotide sequence ID" value="NZ_BNAU01000018.1"/>
</dbReference>
<comment type="caution">
    <text evidence="6">The sequence shown here is derived from an EMBL/GenBank/DDBJ whole genome shotgun (WGS) entry which is preliminary data.</text>
</comment>
<dbReference type="InterPro" id="IPR054613">
    <property type="entry name" value="Peptidase_S78_dom"/>
</dbReference>
<name>A0ABQ3JKC2_9PSEU</name>
<keyword evidence="1" id="KW-1188">Viral release from host cell</keyword>
<dbReference type="Gene3D" id="3.30.1120.70">
    <property type="match status" value="1"/>
</dbReference>
<evidence type="ECO:0000313" key="6">
    <source>
        <dbReference type="EMBL" id="GHF30786.1"/>
    </source>
</evidence>
<protein>
    <recommendedName>
        <fullName evidence="5">Prohead serine protease domain-containing protein</fullName>
    </recommendedName>
</protein>
<evidence type="ECO:0000256" key="2">
    <source>
        <dbReference type="ARBA" id="ARBA00022670"/>
    </source>
</evidence>
<organism evidence="6 7">
    <name type="scientific">Amycolatopsis deserti</name>
    <dbReference type="NCBI Taxonomy" id="185696"/>
    <lineage>
        <taxon>Bacteria</taxon>
        <taxon>Bacillati</taxon>
        <taxon>Actinomycetota</taxon>
        <taxon>Actinomycetes</taxon>
        <taxon>Pseudonocardiales</taxon>
        <taxon>Pseudonocardiaceae</taxon>
        <taxon>Amycolatopsis</taxon>
    </lineage>
</organism>
<keyword evidence="7" id="KW-1185">Reference proteome</keyword>
<gene>
    <name evidence="6" type="ORF">GCM10017786_75880</name>
</gene>
<feature type="domain" description="Prohead serine protease" evidence="5">
    <location>
        <begin position="444"/>
        <end position="583"/>
    </location>
</feature>
<sequence>MGWLRTLLRWSEAPGSPSAPEPSVTFSHDLPTPVDTLVSGASKFSNTPVTRALALSVPAVLRGRNLLCSIATLPLVTRDKDRMLVRSPLLEQIDPNVANVVTLAQTVEDLVFDAISWWQITDRLADGFPRSAVHVDVKTVSLNPPPGARQLRTLPSGQQLPGGVVWVNGQPVPGQDMIRFDSPNPPLLGAAARAIRRAILFDRASSMYASDPRPQDYFTPAENADPIEDDEVEEILDDWEAARRERATAYVPAALKYQTVNAPTPAELQLVELKKEATIEIANALGLDAEDLQVSTTSRTYANATDRRRDRINDVLAMYMRAVTDRLSMNDVTRRGQKVEFNLDDYLKANATERWNTYQTGLTTRVLTVPEVREMEGLPAIPVEVSPRQQQTPAADQGQPQTTEEAGMTRTATSAQFAEDSNHDVIAFAIPVADANFRVDVEKRTVSGLLVPWNKVARSGWAKYRFSKDSLSWSDTSRVKLNLDHNRSEAIGYAVKLESTDKGLEGTFKIARGEDGDKALMKADDKVLDGFSIEAEFNEDGSSWGADPNDDMVRLVSDARLAGVALTAFPAFDDARVSGVKASRKDSTMTDKPDGPQGQQGTAVAGPDAATTAAFTAAVEAFTKNTGTLAEAISTLVEVQQNGSEGPAIVDPTRPKARFSVTEESLYRFDGSRGKHDFSTDIIAGAKGDHEALKRAEQWIQENFAFPGGADFAVNQAGVKALNPDINRPDLYVDQLEYPTPIWDAIRKGTIDDNTPFVLPKFQSASNLVNNHTEGTEPTPGAFSTTTQTITPSAVSGKVEVTREAWDQGGNPQLSTILWRQMVREYNEALEEASAALLESLTVTTVTLTAGAVDTALAQEVKEALAALHFSRGGFRFRDFKLEQGLYTALAAAKDADGRPLFPVLGATNADGTMGQFFGSLAIGGLAGVPAWALPFVDGAANDSYLFNREDVHGWASNPQRLDFQYRVAFVDVAVWGYKALACTRTDGVRKITYDNAA</sequence>
<dbReference type="Gene3D" id="1.20.1270.210">
    <property type="match status" value="1"/>
</dbReference>
<proteinExistence type="predicted"/>
<dbReference type="SUPFAM" id="SSF56563">
    <property type="entry name" value="Major capsid protein gp5"/>
    <property type="match status" value="1"/>
</dbReference>
<evidence type="ECO:0000256" key="3">
    <source>
        <dbReference type="ARBA" id="ARBA00022801"/>
    </source>
</evidence>
<dbReference type="EMBL" id="BNAU01000018">
    <property type="protein sequence ID" value="GHF30786.1"/>
    <property type="molecule type" value="Genomic_DNA"/>
</dbReference>
<accession>A0ABQ3JKC2</accession>
<dbReference type="Pfam" id="PF04586">
    <property type="entry name" value="Peptidase_S78"/>
    <property type="match status" value="1"/>
</dbReference>
<dbReference type="Gene3D" id="3.40.140.120">
    <property type="match status" value="1"/>
</dbReference>
<feature type="region of interest" description="Disordered" evidence="4">
    <location>
        <begin position="583"/>
        <end position="607"/>
    </location>
</feature>
<dbReference type="Pfam" id="PF04860">
    <property type="entry name" value="Phage_portal"/>
    <property type="match status" value="1"/>
</dbReference>
<keyword evidence="3" id="KW-0378">Hydrolase</keyword>
<feature type="region of interest" description="Disordered" evidence="4">
    <location>
        <begin position="384"/>
        <end position="409"/>
    </location>
</feature>
<dbReference type="InterPro" id="IPR006944">
    <property type="entry name" value="Phage/GTA_portal"/>
</dbReference>
<evidence type="ECO:0000259" key="5">
    <source>
        <dbReference type="Pfam" id="PF04586"/>
    </source>
</evidence>
<feature type="compositionally biased region" description="Polar residues" evidence="4">
    <location>
        <begin position="387"/>
        <end position="409"/>
    </location>
</feature>
<evidence type="ECO:0000313" key="7">
    <source>
        <dbReference type="Proteomes" id="UP000605897"/>
    </source>
</evidence>